<feature type="transmembrane region" description="Helical" evidence="1">
    <location>
        <begin position="116"/>
        <end position="135"/>
    </location>
</feature>
<evidence type="ECO:0000256" key="1">
    <source>
        <dbReference type="SAM" id="Phobius"/>
    </source>
</evidence>
<sequence length="295" mass="32181">MKHSYLRLHASILLAGATGLFGKIITISELPLVFYRVLFSALLLAFVMGVQHRLHRLPWRQVAMMMGCGVLLAVHWVCYYGSIKMANVSIGAVCFALVGFFTAIIEPIIGRHRPSWRELLLSLLTVCGIMLIFGFDVRYRAGIAVGCLSSLLYSFFSVLSKRVQATTGRASSTMLLYELTGGGIILAIAILAYSVAVPQVVVVPQSHDLIALLVFASLFTIGPFLLQLQSLRSISAFTVNLSYNLEPIYTITLAMLLFGEAGEVSLAFWGGIALILLSVAVQTILAVHSRNKGNR</sequence>
<dbReference type="Proteomes" id="UP000438914">
    <property type="component" value="Unassembled WGS sequence"/>
</dbReference>
<gene>
    <name evidence="3" type="ORF">FYJ73_08860</name>
</gene>
<feature type="transmembrane region" description="Helical" evidence="1">
    <location>
        <begin position="209"/>
        <end position="228"/>
    </location>
</feature>
<comment type="caution">
    <text evidence="3">The sequence shown here is derived from an EMBL/GenBank/DDBJ whole genome shotgun (WGS) entry which is preliminary data.</text>
</comment>
<name>A0A7K0KFR0_9BACT</name>
<dbReference type="InterPro" id="IPR037185">
    <property type="entry name" value="EmrE-like"/>
</dbReference>
<evidence type="ECO:0000259" key="2">
    <source>
        <dbReference type="Pfam" id="PF00892"/>
    </source>
</evidence>
<evidence type="ECO:0000313" key="4">
    <source>
        <dbReference type="Proteomes" id="UP000438914"/>
    </source>
</evidence>
<proteinExistence type="predicted"/>
<keyword evidence="1" id="KW-0812">Transmembrane</keyword>
<organism evidence="3 4">
    <name type="scientific">Hallella mizrahii</name>
    <dbReference type="NCBI Taxonomy" id="2606637"/>
    <lineage>
        <taxon>Bacteria</taxon>
        <taxon>Pseudomonadati</taxon>
        <taxon>Bacteroidota</taxon>
        <taxon>Bacteroidia</taxon>
        <taxon>Bacteroidales</taxon>
        <taxon>Prevotellaceae</taxon>
        <taxon>Hallella</taxon>
    </lineage>
</organism>
<feature type="transmembrane region" description="Helical" evidence="1">
    <location>
        <begin position="141"/>
        <end position="163"/>
    </location>
</feature>
<feature type="transmembrane region" description="Helical" evidence="1">
    <location>
        <begin position="88"/>
        <end position="109"/>
    </location>
</feature>
<dbReference type="RefSeq" id="WP_154534351.1">
    <property type="nucleotide sequence ID" value="NZ_VUNG01000021.1"/>
</dbReference>
<keyword evidence="1" id="KW-1133">Transmembrane helix</keyword>
<dbReference type="PANTHER" id="PTHR22911:SF79">
    <property type="entry name" value="MOBA-LIKE NTP TRANSFERASE DOMAIN-CONTAINING PROTEIN"/>
    <property type="match status" value="1"/>
</dbReference>
<feature type="domain" description="EamA" evidence="2">
    <location>
        <begin position="10"/>
        <end position="133"/>
    </location>
</feature>
<dbReference type="SUPFAM" id="SSF103481">
    <property type="entry name" value="Multidrug resistance efflux transporter EmrE"/>
    <property type="match status" value="2"/>
</dbReference>
<feature type="transmembrane region" description="Helical" evidence="1">
    <location>
        <begin position="264"/>
        <end position="287"/>
    </location>
</feature>
<accession>A0A7K0KFR0</accession>
<feature type="domain" description="EamA" evidence="2">
    <location>
        <begin position="141"/>
        <end position="281"/>
    </location>
</feature>
<dbReference type="AlphaFoldDB" id="A0A7K0KFR0"/>
<dbReference type="EMBL" id="VUNG01000021">
    <property type="protein sequence ID" value="MST84773.1"/>
    <property type="molecule type" value="Genomic_DNA"/>
</dbReference>
<feature type="transmembrane region" description="Helical" evidence="1">
    <location>
        <begin position="62"/>
        <end position="82"/>
    </location>
</feature>
<dbReference type="Pfam" id="PF00892">
    <property type="entry name" value="EamA"/>
    <property type="match status" value="2"/>
</dbReference>
<reference evidence="3 4" key="1">
    <citation type="submission" date="2019-08" db="EMBL/GenBank/DDBJ databases">
        <title>In-depth cultivation of the pig gut microbiome towards novel bacterial diversity and tailored functional studies.</title>
        <authorList>
            <person name="Wylensek D."/>
            <person name="Hitch T.C.A."/>
            <person name="Clavel T."/>
        </authorList>
    </citation>
    <scope>NUCLEOTIDE SEQUENCE [LARGE SCALE GENOMIC DNA]</scope>
    <source>
        <strain evidence="3 4">LKV-178-WT-2A</strain>
    </source>
</reference>
<dbReference type="PANTHER" id="PTHR22911">
    <property type="entry name" value="ACYL-MALONYL CONDENSING ENZYME-RELATED"/>
    <property type="match status" value="1"/>
</dbReference>
<feature type="transmembrane region" description="Helical" evidence="1">
    <location>
        <begin position="175"/>
        <end position="197"/>
    </location>
</feature>
<keyword evidence="1" id="KW-0472">Membrane</keyword>
<evidence type="ECO:0000313" key="3">
    <source>
        <dbReference type="EMBL" id="MST84773.1"/>
    </source>
</evidence>
<dbReference type="GO" id="GO:0016020">
    <property type="term" value="C:membrane"/>
    <property type="evidence" value="ECO:0007669"/>
    <property type="project" value="InterPro"/>
</dbReference>
<dbReference type="InterPro" id="IPR000620">
    <property type="entry name" value="EamA_dom"/>
</dbReference>
<feature type="transmembrane region" description="Helical" evidence="1">
    <location>
        <begin position="32"/>
        <end position="50"/>
    </location>
</feature>
<keyword evidence="4" id="KW-1185">Reference proteome</keyword>
<protein>
    <submittedName>
        <fullName evidence="3">EamA family transporter</fullName>
    </submittedName>
</protein>